<evidence type="ECO:0000313" key="3">
    <source>
        <dbReference type="Proteomes" id="UP000076825"/>
    </source>
</evidence>
<sequence>MKRREFIKVSGMLAGAGALGGLPGTLFAKDKVSFKFDSYVSETAGPSWLDRWFLSELEKRSGGVVKARRYWSASLNKVGEHLPAVRDNTSEMSLISPGYYQADLPVTRGLEWYFRMNRADALLQVCRDVYAEFEPLRTEWEKRHRAKVMYWTNWNYAPLITRKPIQSLEDIKGKRIRGYGVATDVIERLGGTAVPMAAPEVYTALERGVLDGVYGFDFITAVSYKLHEIAPHFTDIGDGPHGPAATVINVDAWEAFPESVKANCNEIVEEIYGGQYSAIMNQALQDYVKKATAEGVKFHVLDDAQKQAAKTLIQPAQVNSWVDKVAKPAGIDGARMQALIDQAIARHDPKGTLLRPSEIANKT</sequence>
<gene>
    <name evidence="2" type="ORF">SAMEA3906487_01917</name>
</gene>
<organism evidence="2 3">
    <name type="scientific">Bordetella trematum</name>
    <dbReference type="NCBI Taxonomy" id="123899"/>
    <lineage>
        <taxon>Bacteria</taxon>
        <taxon>Pseudomonadati</taxon>
        <taxon>Pseudomonadota</taxon>
        <taxon>Betaproteobacteria</taxon>
        <taxon>Burkholderiales</taxon>
        <taxon>Alcaligenaceae</taxon>
        <taxon>Bordetella</taxon>
    </lineage>
</organism>
<accession>A0A157SHV8</accession>
<dbReference type="InterPro" id="IPR038404">
    <property type="entry name" value="TRAP_DctP_sf"/>
</dbReference>
<dbReference type="InterPro" id="IPR006311">
    <property type="entry name" value="TAT_signal"/>
</dbReference>
<protein>
    <submittedName>
        <fullName evidence="2">Extracellular solute-binding protein</fullName>
    </submittedName>
</protein>
<dbReference type="Pfam" id="PF03480">
    <property type="entry name" value="DctP"/>
    <property type="match status" value="1"/>
</dbReference>
<dbReference type="STRING" id="123899.SAMEA3906487_01917"/>
<dbReference type="OrthoDB" id="9794826at2"/>
<dbReference type="eggNOG" id="COG1638">
    <property type="taxonomic scope" value="Bacteria"/>
</dbReference>
<dbReference type="Gene3D" id="3.40.190.170">
    <property type="entry name" value="Bacterial extracellular solute-binding protein, family 7"/>
    <property type="match status" value="1"/>
</dbReference>
<dbReference type="EMBL" id="LT546645">
    <property type="protein sequence ID" value="SAI69753.1"/>
    <property type="molecule type" value="Genomic_DNA"/>
</dbReference>
<dbReference type="RefSeq" id="WP_025512988.1">
    <property type="nucleotide sequence ID" value="NZ_CP018898.1"/>
</dbReference>
<keyword evidence="1" id="KW-0732">Signal</keyword>
<evidence type="ECO:0000313" key="2">
    <source>
        <dbReference type="EMBL" id="SAI69753.1"/>
    </source>
</evidence>
<dbReference type="SUPFAM" id="SSF53850">
    <property type="entry name" value="Periplasmic binding protein-like II"/>
    <property type="match status" value="1"/>
</dbReference>
<dbReference type="PANTHER" id="PTHR33376">
    <property type="match status" value="1"/>
</dbReference>
<dbReference type="GO" id="GO:0055085">
    <property type="term" value="P:transmembrane transport"/>
    <property type="evidence" value="ECO:0007669"/>
    <property type="project" value="InterPro"/>
</dbReference>
<dbReference type="NCBIfam" id="NF037995">
    <property type="entry name" value="TRAP_S1"/>
    <property type="match status" value="1"/>
</dbReference>
<reference evidence="2 3" key="1">
    <citation type="submission" date="2016-04" db="EMBL/GenBank/DDBJ databases">
        <authorList>
            <consortium name="Pathogen Informatics"/>
        </authorList>
    </citation>
    <scope>NUCLEOTIDE SEQUENCE [LARGE SCALE GENOMIC DNA]</scope>
    <source>
        <strain evidence="2 3">H044680328</strain>
    </source>
</reference>
<dbReference type="PATRIC" id="fig|123899.6.peg.1906"/>
<dbReference type="InterPro" id="IPR018389">
    <property type="entry name" value="DctP_fam"/>
</dbReference>
<dbReference type="KEGG" id="btrm:SAMEA390648701917"/>
<dbReference type="Proteomes" id="UP000076825">
    <property type="component" value="Chromosome 1"/>
</dbReference>
<keyword evidence="3" id="KW-1185">Reference proteome</keyword>
<dbReference type="GeneID" id="56590805"/>
<dbReference type="CDD" id="cd13666">
    <property type="entry name" value="PBP2_TRAP_DctP_like_1"/>
    <property type="match status" value="1"/>
</dbReference>
<dbReference type="PROSITE" id="PS51318">
    <property type="entry name" value="TAT"/>
    <property type="match status" value="1"/>
</dbReference>
<dbReference type="PANTHER" id="PTHR33376:SF15">
    <property type="entry name" value="BLL6794 PROTEIN"/>
    <property type="match status" value="1"/>
</dbReference>
<evidence type="ECO:0000256" key="1">
    <source>
        <dbReference type="ARBA" id="ARBA00022729"/>
    </source>
</evidence>
<name>A0A157SHV8_9BORD</name>
<proteinExistence type="predicted"/>
<dbReference type="AlphaFoldDB" id="A0A157SHV8"/>